<dbReference type="PANTHER" id="PTHR34478">
    <property type="entry name" value="PROTEIN LEMA"/>
    <property type="match status" value="1"/>
</dbReference>
<protein>
    <submittedName>
        <fullName evidence="7">LemA family protein</fullName>
    </submittedName>
</protein>
<evidence type="ECO:0000256" key="5">
    <source>
        <dbReference type="ARBA" id="ARBA00023136"/>
    </source>
</evidence>
<dbReference type="InterPro" id="IPR023353">
    <property type="entry name" value="LemA-like_dom_sf"/>
</dbReference>
<evidence type="ECO:0000256" key="2">
    <source>
        <dbReference type="ARBA" id="ARBA00008854"/>
    </source>
</evidence>
<keyword evidence="4 6" id="KW-1133">Transmembrane helix</keyword>
<dbReference type="OrthoDB" id="9804152at2"/>
<evidence type="ECO:0000313" key="8">
    <source>
        <dbReference type="Proteomes" id="UP000006094"/>
    </source>
</evidence>
<dbReference type="KEGG" id="cad:Curi_c27130"/>
<evidence type="ECO:0000313" key="7">
    <source>
        <dbReference type="EMBL" id="AFS79706.1"/>
    </source>
</evidence>
<dbReference type="GO" id="GO:0016020">
    <property type="term" value="C:membrane"/>
    <property type="evidence" value="ECO:0007669"/>
    <property type="project" value="UniProtKB-SubCell"/>
</dbReference>
<feature type="transmembrane region" description="Helical" evidence="6">
    <location>
        <begin position="12"/>
        <end position="33"/>
    </location>
</feature>
<dbReference type="RefSeq" id="WP_014968840.1">
    <property type="nucleotide sequence ID" value="NC_018664.1"/>
</dbReference>
<evidence type="ECO:0000256" key="3">
    <source>
        <dbReference type="ARBA" id="ARBA00022692"/>
    </source>
</evidence>
<dbReference type="AlphaFoldDB" id="K0B585"/>
<dbReference type="Gene3D" id="1.20.1440.20">
    <property type="entry name" value="LemA-like domain"/>
    <property type="match status" value="1"/>
</dbReference>
<proteinExistence type="inferred from homology"/>
<feature type="transmembrane region" description="Helical" evidence="6">
    <location>
        <begin position="45"/>
        <end position="64"/>
    </location>
</feature>
<keyword evidence="5 6" id="KW-0472">Membrane</keyword>
<organism evidence="7 8">
    <name type="scientific">Gottschalkia acidurici (strain ATCC 7906 / DSM 604 / BCRC 14475 / CIP 104303 / KCTC 5404 / NCIMB 10678 / 9a)</name>
    <name type="common">Clostridium acidurici</name>
    <dbReference type="NCBI Taxonomy" id="1128398"/>
    <lineage>
        <taxon>Bacteria</taxon>
        <taxon>Bacillati</taxon>
        <taxon>Bacillota</taxon>
        <taxon>Tissierellia</taxon>
        <taxon>Tissierellales</taxon>
        <taxon>Gottschalkiaceae</taxon>
        <taxon>Gottschalkia</taxon>
    </lineage>
</organism>
<dbReference type="Pfam" id="PF04011">
    <property type="entry name" value="LemA"/>
    <property type="match status" value="1"/>
</dbReference>
<sequence>MSHKRIKERTYLNKLISFIVGLVVGYLIYLFIFSMFTNGDEIPDFYSNLSIMFSLITMLAYIIISEFNYLKKLELTTNALHSNISIYKKREKDLLSKAEEIITKFLYHESDIQKSVASSREGSAVKSGVEGEILSISDLRLTVESYPDLKSDTHISTILSQLEESQNTILNSKLLYNEYVTYYNSTIVNVPAIIFLEMWKLESLEFYHDTDINE</sequence>
<comment type="similarity">
    <text evidence="2">Belongs to the LemA family.</text>
</comment>
<dbReference type="STRING" id="1128398.Curi_c27130"/>
<evidence type="ECO:0000256" key="4">
    <source>
        <dbReference type="ARBA" id="ARBA00022989"/>
    </source>
</evidence>
<keyword evidence="8" id="KW-1185">Reference proteome</keyword>
<dbReference type="EMBL" id="CP003326">
    <property type="protein sequence ID" value="AFS79706.1"/>
    <property type="molecule type" value="Genomic_DNA"/>
</dbReference>
<dbReference type="PANTHER" id="PTHR34478:SF2">
    <property type="entry name" value="MEMBRANE PROTEIN"/>
    <property type="match status" value="1"/>
</dbReference>
<dbReference type="Proteomes" id="UP000006094">
    <property type="component" value="Chromosome"/>
</dbReference>
<dbReference type="InterPro" id="IPR007156">
    <property type="entry name" value="MamQ_LemA"/>
</dbReference>
<dbReference type="HOGENOM" id="CLU_1286940_0_0_9"/>
<gene>
    <name evidence="7" type="ordered locus">Curi_c27130</name>
</gene>
<evidence type="ECO:0000256" key="6">
    <source>
        <dbReference type="SAM" id="Phobius"/>
    </source>
</evidence>
<reference evidence="7 8" key="1">
    <citation type="journal article" date="2012" name="PLoS ONE">
        <title>The purine-utilizing bacterium Clostridium acidurici 9a: a genome-guided metabolic reconsideration.</title>
        <authorList>
            <person name="Hartwich K."/>
            <person name="Poehlein A."/>
            <person name="Daniel R."/>
        </authorList>
    </citation>
    <scope>NUCLEOTIDE SEQUENCE [LARGE SCALE GENOMIC DNA]</scope>
    <source>
        <strain evidence="8">ATCC 7906 / DSM 604 / BCRC 14475 / CIP 104303 / KCTC 5404 / NCIMB 10678 / 9a</strain>
    </source>
</reference>
<accession>K0B585</accession>
<name>K0B585_GOTA9</name>
<keyword evidence="3 6" id="KW-0812">Transmembrane</keyword>
<comment type="subcellular location">
    <subcellularLocation>
        <location evidence="1">Membrane</location>
        <topology evidence="1">Single-pass membrane protein</topology>
    </subcellularLocation>
</comment>
<evidence type="ECO:0000256" key="1">
    <source>
        <dbReference type="ARBA" id="ARBA00004167"/>
    </source>
</evidence>
<dbReference type="eggNOG" id="COG1704">
    <property type="taxonomic scope" value="Bacteria"/>
</dbReference>
<dbReference type="SUPFAM" id="SSF140478">
    <property type="entry name" value="LemA-like"/>
    <property type="match status" value="1"/>
</dbReference>